<keyword evidence="5 9" id="KW-0812">Transmembrane</keyword>
<protein>
    <submittedName>
        <fullName evidence="11">Sugar transporter, putative</fullName>
        <ecNumber evidence="11">1.3.1.74</ecNumber>
    </submittedName>
</protein>
<keyword evidence="8 9" id="KW-0472">Membrane</keyword>
<dbReference type="AlphaFoldDB" id="B9TNJ7"/>
<comment type="similarity">
    <text evidence="2">Belongs to the major facilitator superfamily. Sugar transporter (TC 2.A.1.1) family.</text>
</comment>
<dbReference type="PROSITE" id="PS50850">
    <property type="entry name" value="MFS"/>
    <property type="match status" value="1"/>
</dbReference>
<keyword evidence="7 9" id="KW-1133">Transmembrane helix</keyword>
<dbReference type="SUPFAM" id="SSF103473">
    <property type="entry name" value="MFS general substrate transporter"/>
    <property type="match status" value="1"/>
</dbReference>
<dbReference type="InterPro" id="IPR020846">
    <property type="entry name" value="MFS_dom"/>
</dbReference>
<dbReference type="InterPro" id="IPR036259">
    <property type="entry name" value="MFS_trans_sf"/>
</dbReference>
<evidence type="ECO:0000256" key="2">
    <source>
        <dbReference type="ARBA" id="ARBA00010992"/>
    </source>
</evidence>
<dbReference type="Pfam" id="PF00083">
    <property type="entry name" value="Sugar_tr"/>
    <property type="match status" value="1"/>
</dbReference>
<feature type="domain" description="Major facilitator superfamily (MFS) profile" evidence="10">
    <location>
        <begin position="1"/>
        <end position="166"/>
    </location>
</feature>
<gene>
    <name evidence="11" type="ORF">RCOM_2130100</name>
</gene>
<feature type="transmembrane region" description="Helical" evidence="9">
    <location>
        <begin position="69"/>
        <end position="88"/>
    </location>
</feature>
<dbReference type="EMBL" id="EQ992831">
    <property type="protein sequence ID" value="EEF22567.1"/>
    <property type="molecule type" value="Genomic_DNA"/>
</dbReference>
<evidence type="ECO:0000256" key="7">
    <source>
        <dbReference type="ARBA" id="ARBA00022989"/>
    </source>
</evidence>
<evidence type="ECO:0000256" key="8">
    <source>
        <dbReference type="ARBA" id="ARBA00023136"/>
    </source>
</evidence>
<feature type="non-terminal residue" evidence="11">
    <location>
        <position position="166"/>
    </location>
</feature>
<dbReference type="PANTHER" id="PTHR23500:SF567">
    <property type="entry name" value="SUGAR TRANSPORT PROTEIN 12-LIKE"/>
    <property type="match status" value="1"/>
</dbReference>
<feature type="transmembrane region" description="Helical" evidence="9">
    <location>
        <begin position="100"/>
        <end position="127"/>
    </location>
</feature>
<dbReference type="PANTHER" id="PTHR23500">
    <property type="entry name" value="SOLUTE CARRIER FAMILY 2, FACILITATED GLUCOSE TRANSPORTER"/>
    <property type="match status" value="1"/>
</dbReference>
<keyword evidence="12" id="KW-1185">Reference proteome</keyword>
<keyword evidence="3" id="KW-0813">Transport</keyword>
<dbReference type="eggNOG" id="KOG0254">
    <property type="taxonomic scope" value="Eukaryota"/>
</dbReference>
<evidence type="ECO:0000256" key="6">
    <source>
        <dbReference type="ARBA" id="ARBA00022847"/>
    </source>
</evidence>
<evidence type="ECO:0000313" key="11">
    <source>
        <dbReference type="EMBL" id="EEF22567.1"/>
    </source>
</evidence>
<keyword evidence="4 11" id="KW-0762">Sugar transport</keyword>
<dbReference type="InterPro" id="IPR003663">
    <property type="entry name" value="Sugar/inositol_transpt"/>
</dbReference>
<evidence type="ECO:0000256" key="3">
    <source>
        <dbReference type="ARBA" id="ARBA00022448"/>
    </source>
</evidence>
<feature type="transmembrane region" description="Helical" evidence="9">
    <location>
        <begin position="36"/>
        <end position="57"/>
    </location>
</feature>
<dbReference type="GO" id="GO:0015293">
    <property type="term" value="F:symporter activity"/>
    <property type="evidence" value="ECO:0007669"/>
    <property type="project" value="UniProtKB-KW"/>
</dbReference>
<dbReference type="Proteomes" id="UP000008311">
    <property type="component" value="Unassembled WGS sequence"/>
</dbReference>
<keyword evidence="11" id="KW-0560">Oxidoreductase</keyword>
<evidence type="ECO:0000256" key="1">
    <source>
        <dbReference type="ARBA" id="ARBA00004141"/>
    </source>
</evidence>
<dbReference type="GO" id="GO:0015144">
    <property type="term" value="F:carbohydrate transmembrane transporter activity"/>
    <property type="evidence" value="ECO:0007669"/>
    <property type="project" value="InterPro"/>
</dbReference>
<dbReference type="GO" id="GO:0016020">
    <property type="term" value="C:membrane"/>
    <property type="evidence" value="ECO:0007669"/>
    <property type="project" value="UniProtKB-SubCell"/>
</dbReference>
<evidence type="ECO:0000256" key="5">
    <source>
        <dbReference type="ARBA" id="ARBA00022692"/>
    </source>
</evidence>
<name>B9TNJ7_RICCO</name>
<keyword evidence="6" id="KW-0769">Symport</keyword>
<comment type="subcellular location">
    <subcellularLocation>
        <location evidence="1">Membrane</location>
        <topology evidence="1">Multi-pass membrane protein</topology>
    </subcellularLocation>
</comment>
<evidence type="ECO:0000259" key="10">
    <source>
        <dbReference type="PROSITE" id="PS50850"/>
    </source>
</evidence>
<proteinExistence type="inferred from homology"/>
<dbReference type="InterPro" id="IPR045262">
    <property type="entry name" value="STP/PLT_plant"/>
</dbReference>
<evidence type="ECO:0000256" key="9">
    <source>
        <dbReference type="SAM" id="Phobius"/>
    </source>
</evidence>
<organism evidence="11 12">
    <name type="scientific">Ricinus communis</name>
    <name type="common">Castor bean</name>
    <dbReference type="NCBI Taxonomy" id="3988"/>
    <lineage>
        <taxon>Eukaryota</taxon>
        <taxon>Viridiplantae</taxon>
        <taxon>Streptophyta</taxon>
        <taxon>Embryophyta</taxon>
        <taxon>Tracheophyta</taxon>
        <taxon>Spermatophyta</taxon>
        <taxon>Magnoliopsida</taxon>
        <taxon>eudicotyledons</taxon>
        <taxon>Gunneridae</taxon>
        <taxon>Pentapetalae</taxon>
        <taxon>rosids</taxon>
        <taxon>fabids</taxon>
        <taxon>Malpighiales</taxon>
        <taxon>Euphorbiaceae</taxon>
        <taxon>Acalyphoideae</taxon>
        <taxon>Acalypheae</taxon>
        <taxon>Ricinus</taxon>
    </lineage>
</organism>
<evidence type="ECO:0000313" key="12">
    <source>
        <dbReference type="Proteomes" id="UP000008311"/>
    </source>
</evidence>
<dbReference type="Gene3D" id="1.20.1250.20">
    <property type="entry name" value="MFS general substrate transporter like domains"/>
    <property type="match status" value="1"/>
</dbReference>
<dbReference type="EC" id="1.3.1.74" evidence="11"/>
<dbReference type="PRINTS" id="PR00171">
    <property type="entry name" value="SUGRTRNSPORT"/>
</dbReference>
<reference evidence="12" key="1">
    <citation type="journal article" date="2010" name="Nat. Biotechnol.">
        <title>Draft genome sequence of the oilseed species Ricinus communis.</title>
        <authorList>
            <person name="Chan A.P."/>
            <person name="Crabtree J."/>
            <person name="Zhao Q."/>
            <person name="Lorenzi H."/>
            <person name="Orvis J."/>
            <person name="Puiu D."/>
            <person name="Melake-Berhan A."/>
            <person name="Jones K.M."/>
            <person name="Redman J."/>
            <person name="Chen G."/>
            <person name="Cahoon E.B."/>
            <person name="Gedil M."/>
            <person name="Stanke M."/>
            <person name="Haas B.J."/>
            <person name="Wortman J.R."/>
            <person name="Fraser-Liggett C.M."/>
            <person name="Ravel J."/>
            <person name="Rabinowicz P.D."/>
        </authorList>
    </citation>
    <scope>NUCLEOTIDE SEQUENCE [LARGE SCALE GENOMIC DNA]</scope>
    <source>
        <strain evidence="12">cv. Hale</strain>
    </source>
</reference>
<evidence type="ECO:0000256" key="4">
    <source>
        <dbReference type="ARBA" id="ARBA00022597"/>
    </source>
</evidence>
<feature type="transmembrane region" description="Helical" evidence="9">
    <location>
        <begin position="139"/>
        <end position="160"/>
    </location>
</feature>
<sequence>MAVLIPALQQLTGINVVMFYAPVLFQSIGFKDDASLLSAVVTGIVNVLATFVSMYGTDKWGRRTLFLEGGLQMLIFQTLVAVFIGWKFGTTGIVNNLPSWYAVLVVLCICIFVAGFAWSWGPLGWLVPSEIFPLEIRSAAQSVVAAVNMLFTFAIAQLFLPMLCVL</sequence>
<dbReference type="InterPro" id="IPR005828">
    <property type="entry name" value="MFS_sugar_transport-like"/>
</dbReference>
<dbReference type="InParanoid" id="B9TNJ7"/>
<dbReference type="GO" id="GO:0032440">
    <property type="term" value="F:2-alkenal reductase [NAD(P)H] activity"/>
    <property type="evidence" value="ECO:0007669"/>
    <property type="project" value="UniProtKB-EC"/>
</dbReference>
<accession>B9TNJ7</accession>
<dbReference type="STRING" id="3988.B9TNJ7"/>
<feature type="transmembrane region" description="Helical" evidence="9">
    <location>
        <begin position="12"/>
        <end position="30"/>
    </location>
</feature>